<protein>
    <submittedName>
        <fullName evidence="2">Uncharacterized protein</fullName>
    </submittedName>
</protein>
<keyword evidence="3" id="KW-1185">Reference proteome</keyword>
<name>A0A392RTX7_9FABA</name>
<comment type="caution">
    <text evidence="2">The sequence shown here is derived from an EMBL/GenBank/DDBJ whole genome shotgun (WGS) entry which is preliminary data.</text>
</comment>
<feature type="non-terminal residue" evidence="2">
    <location>
        <position position="47"/>
    </location>
</feature>
<proteinExistence type="predicted"/>
<evidence type="ECO:0000313" key="3">
    <source>
        <dbReference type="Proteomes" id="UP000265520"/>
    </source>
</evidence>
<evidence type="ECO:0000313" key="2">
    <source>
        <dbReference type="EMBL" id="MCI39514.1"/>
    </source>
</evidence>
<dbReference type="Proteomes" id="UP000265520">
    <property type="component" value="Unassembled WGS sequence"/>
</dbReference>
<organism evidence="2 3">
    <name type="scientific">Trifolium medium</name>
    <dbReference type="NCBI Taxonomy" id="97028"/>
    <lineage>
        <taxon>Eukaryota</taxon>
        <taxon>Viridiplantae</taxon>
        <taxon>Streptophyta</taxon>
        <taxon>Embryophyta</taxon>
        <taxon>Tracheophyta</taxon>
        <taxon>Spermatophyta</taxon>
        <taxon>Magnoliopsida</taxon>
        <taxon>eudicotyledons</taxon>
        <taxon>Gunneridae</taxon>
        <taxon>Pentapetalae</taxon>
        <taxon>rosids</taxon>
        <taxon>fabids</taxon>
        <taxon>Fabales</taxon>
        <taxon>Fabaceae</taxon>
        <taxon>Papilionoideae</taxon>
        <taxon>50 kb inversion clade</taxon>
        <taxon>NPAAA clade</taxon>
        <taxon>Hologalegina</taxon>
        <taxon>IRL clade</taxon>
        <taxon>Trifolieae</taxon>
        <taxon>Trifolium</taxon>
    </lineage>
</organism>
<dbReference type="EMBL" id="LXQA010268293">
    <property type="protein sequence ID" value="MCI39514.1"/>
    <property type="molecule type" value="Genomic_DNA"/>
</dbReference>
<dbReference type="AlphaFoldDB" id="A0A392RTX7"/>
<accession>A0A392RTX7</accession>
<sequence length="47" mass="5329">MIFRNTWIDESIDELTSESDDKHPLACSSSSTRTPYALPKRSLDGEK</sequence>
<reference evidence="2 3" key="1">
    <citation type="journal article" date="2018" name="Front. Plant Sci.">
        <title>Red Clover (Trifolium pratense) and Zigzag Clover (T. medium) - A Picture of Genomic Similarities and Differences.</title>
        <authorList>
            <person name="Dluhosova J."/>
            <person name="Istvanek J."/>
            <person name="Nedelnik J."/>
            <person name="Repkova J."/>
        </authorList>
    </citation>
    <scope>NUCLEOTIDE SEQUENCE [LARGE SCALE GENOMIC DNA]</scope>
    <source>
        <strain evidence="3">cv. 10/8</strain>
        <tissue evidence="2">Leaf</tissue>
    </source>
</reference>
<evidence type="ECO:0000256" key="1">
    <source>
        <dbReference type="SAM" id="MobiDB-lite"/>
    </source>
</evidence>
<feature type="region of interest" description="Disordered" evidence="1">
    <location>
        <begin position="15"/>
        <end position="47"/>
    </location>
</feature>